<keyword evidence="5 6" id="KW-0472">Membrane</keyword>
<evidence type="ECO:0000256" key="3">
    <source>
        <dbReference type="ARBA" id="ARBA00022692"/>
    </source>
</evidence>
<reference evidence="8 10" key="1">
    <citation type="submission" date="2016-10" db="EMBL/GenBank/DDBJ databases">
        <authorList>
            <person name="Cai Z."/>
        </authorList>
    </citation>
    <scope>NUCLEOTIDE SEQUENCE [LARGE SCALE GENOMIC DNA]</scope>
    <source>
        <strain evidence="8 10">DSM 25227</strain>
    </source>
</reference>
<name>A0A2Y9B1Q5_9RHOB</name>
<dbReference type="GO" id="GO:0005886">
    <property type="term" value="C:plasma membrane"/>
    <property type="evidence" value="ECO:0007669"/>
    <property type="project" value="UniProtKB-SubCell"/>
</dbReference>
<keyword evidence="3 6" id="KW-0812">Transmembrane</keyword>
<dbReference type="EMBL" id="QGDJ01000013">
    <property type="protein sequence ID" value="PWJ13843.1"/>
    <property type="molecule type" value="Genomic_DNA"/>
</dbReference>
<keyword evidence="4 6" id="KW-1133">Transmembrane helix</keyword>
<dbReference type="InterPro" id="IPR001123">
    <property type="entry name" value="LeuE-type"/>
</dbReference>
<evidence type="ECO:0000256" key="4">
    <source>
        <dbReference type="ARBA" id="ARBA00022989"/>
    </source>
</evidence>
<dbReference type="Proteomes" id="UP000251571">
    <property type="component" value="Unassembled WGS sequence"/>
</dbReference>
<dbReference type="AlphaFoldDB" id="A0A2Y9B1Q5"/>
<dbReference type="PANTHER" id="PTHR30086">
    <property type="entry name" value="ARGININE EXPORTER PROTEIN ARGO"/>
    <property type="match status" value="1"/>
</dbReference>
<evidence type="ECO:0000256" key="2">
    <source>
        <dbReference type="ARBA" id="ARBA00022475"/>
    </source>
</evidence>
<evidence type="ECO:0000256" key="6">
    <source>
        <dbReference type="SAM" id="Phobius"/>
    </source>
</evidence>
<dbReference type="OrthoDB" id="9804822at2"/>
<evidence type="ECO:0000256" key="5">
    <source>
        <dbReference type="ARBA" id="ARBA00023136"/>
    </source>
</evidence>
<reference evidence="7 9" key="2">
    <citation type="submission" date="2018-03" db="EMBL/GenBank/DDBJ databases">
        <title>Genomic Encyclopedia of Archaeal and Bacterial Type Strains, Phase II (KMG-II): from individual species to whole genera.</title>
        <authorList>
            <person name="Goeker M."/>
        </authorList>
    </citation>
    <scope>NUCLEOTIDE SEQUENCE [LARGE SCALE GENOMIC DNA]</scope>
    <source>
        <strain evidence="7 9">DSM 25227</strain>
    </source>
</reference>
<proteinExistence type="predicted"/>
<dbReference type="PANTHER" id="PTHR30086:SF20">
    <property type="entry name" value="ARGININE EXPORTER PROTEIN ARGO-RELATED"/>
    <property type="match status" value="1"/>
</dbReference>
<dbReference type="Proteomes" id="UP000245839">
    <property type="component" value="Unassembled WGS sequence"/>
</dbReference>
<protein>
    <submittedName>
        <fullName evidence="8">Threonine/homoserine/homoserine lactone efflux protein</fullName>
    </submittedName>
</protein>
<feature type="transmembrane region" description="Helical" evidence="6">
    <location>
        <begin position="43"/>
        <end position="66"/>
    </location>
</feature>
<evidence type="ECO:0000313" key="8">
    <source>
        <dbReference type="EMBL" id="SSA50356.1"/>
    </source>
</evidence>
<dbReference type="Pfam" id="PF01810">
    <property type="entry name" value="LysE"/>
    <property type="match status" value="1"/>
</dbReference>
<sequence length="209" mass="21416">MIEGMTPFFAYVIALGIAAVIPGPGVAAVVGRAMGTGTRASLPFVLGLAFGDVLFLSIAILGLSAVAAAATGVFFVIKIAGGLYLLYLAWGFWTAEATQPDAAEIATKGGWRAAASGLAVTLGNPKTVVFYLALVPNVIDMEAVGVLDWLFLSMLTICTLVAVLMPYAIMASRLRAILVSPTALRKLNRGAAVMIGGAGALILSDAVAE</sequence>
<evidence type="ECO:0000256" key="1">
    <source>
        <dbReference type="ARBA" id="ARBA00004651"/>
    </source>
</evidence>
<dbReference type="GO" id="GO:0015171">
    <property type="term" value="F:amino acid transmembrane transporter activity"/>
    <property type="evidence" value="ECO:0007669"/>
    <property type="project" value="TreeGrafter"/>
</dbReference>
<feature type="transmembrane region" description="Helical" evidence="6">
    <location>
        <begin position="190"/>
        <end position="208"/>
    </location>
</feature>
<evidence type="ECO:0000313" key="9">
    <source>
        <dbReference type="Proteomes" id="UP000245839"/>
    </source>
</evidence>
<dbReference type="RefSeq" id="WP_109565897.1">
    <property type="nucleotide sequence ID" value="NZ_QGDJ01000013.1"/>
</dbReference>
<organism evidence="8 10">
    <name type="scientific">Jannaschia seohaensis</name>
    <dbReference type="NCBI Taxonomy" id="475081"/>
    <lineage>
        <taxon>Bacteria</taxon>
        <taxon>Pseudomonadati</taxon>
        <taxon>Pseudomonadota</taxon>
        <taxon>Alphaproteobacteria</taxon>
        <taxon>Rhodobacterales</taxon>
        <taxon>Roseobacteraceae</taxon>
        <taxon>Jannaschia</taxon>
    </lineage>
</organism>
<feature type="transmembrane region" description="Helical" evidence="6">
    <location>
        <begin position="73"/>
        <end position="93"/>
    </location>
</feature>
<gene>
    <name evidence="7" type="ORF">BCF38_11374</name>
    <name evidence="8" type="ORF">SAMN05421539_11374</name>
</gene>
<feature type="transmembrane region" description="Helical" evidence="6">
    <location>
        <begin position="149"/>
        <end position="169"/>
    </location>
</feature>
<keyword evidence="9" id="KW-1185">Reference proteome</keyword>
<dbReference type="EMBL" id="UETC01000013">
    <property type="protein sequence ID" value="SSA50356.1"/>
    <property type="molecule type" value="Genomic_DNA"/>
</dbReference>
<evidence type="ECO:0000313" key="10">
    <source>
        <dbReference type="Proteomes" id="UP000251571"/>
    </source>
</evidence>
<accession>A0A2Y9B1Q5</accession>
<evidence type="ECO:0000313" key="7">
    <source>
        <dbReference type="EMBL" id="PWJ13843.1"/>
    </source>
</evidence>
<comment type="subcellular location">
    <subcellularLocation>
        <location evidence="1">Cell membrane</location>
        <topology evidence="1">Multi-pass membrane protein</topology>
    </subcellularLocation>
</comment>
<keyword evidence="2" id="KW-1003">Cell membrane</keyword>